<dbReference type="InterPro" id="IPR000008">
    <property type="entry name" value="C2_dom"/>
</dbReference>
<dbReference type="FunFam" id="2.60.40.150:FF:000263">
    <property type="entry name" value="Regulator of G-protein signaling 3"/>
    <property type="match status" value="1"/>
</dbReference>
<evidence type="ECO:0000313" key="4">
    <source>
        <dbReference type="EMBL" id="KAG5840876.1"/>
    </source>
</evidence>
<dbReference type="SUPFAM" id="SSF50156">
    <property type="entry name" value="PDZ domain-like"/>
    <property type="match status" value="1"/>
</dbReference>
<dbReference type="SMART" id="SM00239">
    <property type="entry name" value="C2"/>
    <property type="match status" value="1"/>
</dbReference>
<dbReference type="Gene3D" id="2.60.40.150">
    <property type="entry name" value="C2 domain"/>
    <property type="match status" value="1"/>
</dbReference>
<feature type="compositionally biased region" description="Polar residues" evidence="1">
    <location>
        <begin position="105"/>
        <end position="119"/>
    </location>
</feature>
<dbReference type="GO" id="GO:0005634">
    <property type="term" value="C:nucleus"/>
    <property type="evidence" value="ECO:0007669"/>
    <property type="project" value="TreeGrafter"/>
</dbReference>
<feature type="compositionally biased region" description="Basic and acidic residues" evidence="1">
    <location>
        <begin position="609"/>
        <end position="623"/>
    </location>
</feature>
<dbReference type="SUPFAM" id="SSF50729">
    <property type="entry name" value="PH domain-like"/>
    <property type="match status" value="1"/>
</dbReference>
<dbReference type="InterPro" id="IPR001478">
    <property type="entry name" value="PDZ"/>
</dbReference>
<feature type="domain" description="C2" evidence="2">
    <location>
        <begin position="269"/>
        <end position="388"/>
    </location>
</feature>
<dbReference type="InterPro" id="IPR035892">
    <property type="entry name" value="C2_domain_sf"/>
</dbReference>
<dbReference type="Gene3D" id="2.30.42.10">
    <property type="match status" value="1"/>
</dbReference>
<dbReference type="PROSITE" id="PS50004">
    <property type="entry name" value="C2"/>
    <property type="match status" value="1"/>
</dbReference>
<dbReference type="Gene3D" id="2.30.29.30">
    <property type="entry name" value="Pleckstrin-homology domain (PH domain)/Phosphotyrosine-binding domain (PTB)"/>
    <property type="match status" value="1"/>
</dbReference>
<sequence>MKTEEARRTRLYTTKSFYVGMENAKERMMPDSRKRTEYRHRSRSRSGARNSQQGAAAAAKRRMGSRQLSGAAGIAGPTSVSWKTAVTSRDPGAGIKMAVVKTSLRKSTQALPCSRSEATPSKKAPGVTKRRGPVTPQRRGPVTPQRRGPVTPQRRGPVTPQRRGPVTPLRRGLVTAQRRGPVTPLRRGLVTPLRRGLAKPQRRGPVTPQRRGPVTPQRRGPVTPLRRGPATPQRHVAVPQHRVKTTPCKTAQAVRPRRRRKIHPSSFRGRGQLKLSITPENELLIMHIMEARGLMGKQYRTCDSYVKMVIIPDSENKNRQKTKTVPDCKSPVFHETFVFAVGTDDHQKRLLVTVWNRSRTSRQSEFLGCMSFGVRSLITAAKEVTGWYYLLGEDLGRTKHLKVASRRLKPTSEAALSSHGAAPKAASPENMQCLTVTILRGKDGYGFTICSDSPVRVQAVDPGGPADRAGLQQLDTVLQLNGQPVEQWKCVDLAHAIRNCHSEITVVVWRTVPMVKPGFEGLIHRPSYKPTGHTLPSPPCKKREKTPPGPRQSRRPLDADAPGHASDIIIRGQLHNPRPHQPWQPDTAACLPGQPRHFGEALPPPPAQRDPHGQRAPERERKPGQNHLPAAVQHRQDPKEAPPAGYQQNFANYQNCTVVHSHLPHSTYGTYVQLAPKILIFPIYVQPLDLCSPSRTLVLSEEMVLHESRHLSVKVTVFIYTDLLLLTREDEPGRCNVLQNPLYLHKLRLQDDPTEELRFNIIQMTEASDCVLSLETYSLDQRRRVCQCLSDNIEKRQQEQESPAATEQSPRVLPCSALERDAPGSLPGYRFSLSVT</sequence>
<feature type="region of interest" description="Disordered" evidence="1">
    <location>
        <begin position="521"/>
        <end position="647"/>
    </location>
</feature>
<evidence type="ECO:0008006" key="6">
    <source>
        <dbReference type="Google" id="ProtNLM"/>
    </source>
</evidence>
<evidence type="ECO:0000259" key="2">
    <source>
        <dbReference type="PROSITE" id="PS50004"/>
    </source>
</evidence>
<feature type="compositionally biased region" description="Basic residues" evidence="1">
    <location>
        <begin position="36"/>
        <end position="46"/>
    </location>
</feature>
<dbReference type="Proteomes" id="UP001044222">
    <property type="component" value="Chromosome 10"/>
</dbReference>
<dbReference type="AlphaFoldDB" id="A0A9D3M2V4"/>
<dbReference type="PROSITE" id="PS50106">
    <property type="entry name" value="PDZ"/>
    <property type="match status" value="1"/>
</dbReference>
<keyword evidence="5" id="KW-1185">Reference proteome</keyword>
<gene>
    <name evidence="4" type="ORF">ANANG_G00193340</name>
</gene>
<comment type="caution">
    <text evidence="4">The sequence shown here is derived from an EMBL/GenBank/DDBJ whole genome shotgun (WGS) entry which is preliminary data.</text>
</comment>
<proteinExistence type="predicted"/>
<feature type="compositionally biased region" description="Basic and acidic residues" evidence="1">
    <location>
        <begin position="23"/>
        <end position="35"/>
    </location>
</feature>
<feature type="region of interest" description="Disordered" evidence="1">
    <location>
        <begin position="105"/>
        <end position="264"/>
    </location>
</feature>
<dbReference type="SUPFAM" id="SSF49562">
    <property type="entry name" value="C2 domain (Calcium/lipid-binding domain, CaLB)"/>
    <property type="match status" value="1"/>
</dbReference>
<protein>
    <recommendedName>
        <fullName evidence="6">Regulator of G protein signaling 3b</fullName>
    </recommendedName>
</protein>
<dbReference type="EMBL" id="JAFIRN010000010">
    <property type="protein sequence ID" value="KAG5840876.1"/>
    <property type="molecule type" value="Genomic_DNA"/>
</dbReference>
<feature type="domain" description="PDZ" evidence="3">
    <location>
        <begin position="435"/>
        <end position="512"/>
    </location>
</feature>
<dbReference type="CDD" id="cd06711">
    <property type="entry name" value="PDZ_RGS3-like"/>
    <property type="match status" value="1"/>
</dbReference>
<dbReference type="InterPro" id="IPR036034">
    <property type="entry name" value="PDZ_sf"/>
</dbReference>
<evidence type="ECO:0000313" key="5">
    <source>
        <dbReference type="Proteomes" id="UP001044222"/>
    </source>
</evidence>
<dbReference type="Pfam" id="PF00168">
    <property type="entry name" value="C2"/>
    <property type="match status" value="1"/>
</dbReference>
<dbReference type="GO" id="GO:0005886">
    <property type="term" value="C:plasma membrane"/>
    <property type="evidence" value="ECO:0007669"/>
    <property type="project" value="TreeGrafter"/>
</dbReference>
<dbReference type="PANTHER" id="PTHR46848:SF1">
    <property type="entry name" value="REGULATOR OF G-PROTEIN SIGNALING 3"/>
    <property type="match status" value="1"/>
</dbReference>
<dbReference type="PANTHER" id="PTHR46848">
    <property type="entry name" value="REGULATOR OF G-PROTEIN SIGNALING 3"/>
    <property type="match status" value="1"/>
</dbReference>
<feature type="region of interest" description="Disordered" evidence="1">
    <location>
        <begin position="21"/>
        <end position="85"/>
    </location>
</feature>
<dbReference type="InterPro" id="IPR011993">
    <property type="entry name" value="PH-like_dom_sf"/>
</dbReference>
<evidence type="ECO:0000256" key="1">
    <source>
        <dbReference type="SAM" id="MobiDB-lite"/>
    </source>
</evidence>
<name>A0A9D3M2V4_ANGAN</name>
<dbReference type="SMART" id="SM00228">
    <property type="entry name" value="PDZ"/>
    <property type="match status" value="1"/>
</dbReference>
<accession>A0A9D3M2V4</accession>
<dbReference type="Pfam" id="PF00595">
    <property type="entry name" value="PDZ"/>
    <property type="match status" value="1"/>
</dbReference>
<reference evidence="4" key="1">
    <citation type="submission" date="2021-01" db="EMBL/GenBank/DDBJ databases">
        <title>A chromosome-scale assembly of European eel, Anguilla anguilla.</title>
        <authorList>
            <person name="Henkel C."/>
            <person name="Jong-Raadsen S.A."/>
            <person name="Dufour S."/>
            <person name="Weltzien F.-A."/>
            <person name="Palstra A.P."/>
            <person name="Pelster B."/>
            <person name="Spaink H.P."/>
            <person name="Van Den Thillart G.E."/>
            <person name="Jansen H."/>
            <person name="Zahm M."/>
            <person name="Klopp C."/>
            <person name="Cedric C."/>
            <person name="Louis A."/>
            <person name="Berthelot C."/>
            <person name="Parey E."/>
            <person name="Roest Crollius H."/>
            <person name="Montfort J."/>
            <person name="Robinson-Rechavi M."/>
            <person name="Bucao C."/>
            <person name="Bouchez O."/>
            <person name="Gislard M."/>
            <person name="Lluch J."/>
            <person name="Milhes M."/>
            <person name="Lampietro C."/>
            <person name="Lopez Roques C."/>
            <person name="Donnadieu C."/>
            <person name="Braasch I."/>
            <person name="Desvignes T."/>
            <person name="Postlethwait J."/>
            <person name="Bobe J."/>
            <person name="Guiguen Y."/>
            <person name="Dirks R."/>
        </authorList>
    </citation>
    <scope>NUCLEOTIDE SEQUENCE</scope>
    <source>
        <strain evidence="4">Tag_6206</strain>
        <tissue evidence="4">Liver</tissue>
    </source>
</reference>
<organism evidence="4 5">
    <name type="scientific">Anguilla anguilla</name>
    <name type="common">European freshwater eel</name>
    <name type="synonym">Muraena anguilla</name>
    <dbReference type="NCBI Taxonomy" id="7936"/>
    <lineage>
        <taxon>Eukaryota</taxon>
        <taxon>Metazoa</taxon>
        <taxon>Chordata</taxon>
        <taxon>Craniata</taxon>
        <taxon>Vertebrata</taxon>
        <taxon>Euteleostomi</taxon>
        <taxon>Actinopterygii</taxon>
        <taxon>Neopterygii</taxon>
        <taxon>Teleostei</taxon>
        <taxon>Anguilliformes</taxon>
        <taxon>Anguillidae</taxon>
        <taxon>Anguilla</taxon>
    </lineage>
</organism>
<evidence type="ECO:0000259" key="3">
    <source>
        <dbReference type="PROSITE" id="PS50106"/>
    </source>
</evidence>